<dbReference type="AlphaFoldDB" id="A0A820DQW1"/>
<evidence type="ECO:0000256" key="1">
    <source>
        <dbReference type="SAM" id="MobiDB-lite"/>
    </source>
</evidence>
<dbReference type="PANTHER" id="PTHR13174">
    <property type="entry name" value="D-GLUCURONYL C5-EPIMERASE"/>
    <property type="match status" value="1"/>
</dbReference>
<accession>A0A820DQW1</accession>
<dbReference type="GO" id="GO:0015012">
    <property type="term" value="P:heparan sulfate proteoglycan biosynthetic process"/>
    <property type="evidence" value="ECO:0007669"/>
    <property type="project" value="InterPro"/>
</dbReference>
<comment type="caution">
    <text evidence="2">The sequence shown here is derived from an EMBL/GenBank/DDBJ whole genome shotgun (WGS) entry which is preliminary data.</text>
</comment>
<sequence length="272" mass="32564">MNISSTLSNLYFNEYYYESSTFSAYTTDQLYYNYHKTSTEIEQSQHNLSVSSRSQSSSLSSDRQVITSSNKKSKVVIQRKQLKLKHRRASIDRYNSRESYLNFAYFNVEQRNRVLYIDFLYDIPVSSQWRPHGHLYPIQIAQYGLSHWSRLEQNSKNQQNKIYKFERLQPKENNHCSSWHTIRDEIFLSNTYIHFTISSNCSLHFHFFNNNIELVYSTKTVHDLETLTKKIIPRKGSPRQVNRYMLIDIEKLMRKTLFFRHDFIKIQICGDT</sequence>
<dbReference type="GO" id="GO:0047464">
    <property type="term" value="F:heparosan-N-sulfate-glucuronate 5-epimerase activity"/>
    <property type="evidence" value="ECO:0007669"/>
    <property type="project" value="InterPro"/>
</dbReference>
<feature type="region of interest" description="Disordered" evidence="1">
    <location>
        <begin position="52"/>
        <end position="72"/>
    </location>
</feature>
<reference evidence="2" key="1">
    <citation type="submission" date="2021-02" db="EMBL/GenBank/DDBJ databases">
        <authorList>
            <person name="Nowell W R."/>
        </authorList>
    </citation>
    <scope>NUCLEOTIDE SEQUENCE</scope>
</reference>
<gene>
    <name evidence="2" type="ORF">KXQ929_LOCUS41962</name>
</gene>
<feature type="compositionally biased region" description="Low complexity" evidence="1">
    <location>
        <begin position="52"/>
        <end position="65"/>
    </location>
</feature>
<dbReference type="InterPro" id="IPR039721">
    <property type="entry name" value="C5-epimerase"/>
</dbReference>
<proteinExistence type="predicted"/>
<dbReference type="PANTHER" id="PTHR13174:SF3">
    <property type="entry name" value="D-GLUCURONYL C5-EPIMERASE"/>
    <property type="match status" value="1"/>
</dbReference>
<organism evidence="2 3">
    <name type="scientific">Adineta steineri</name>
    <dbReference type="NCBI Taxonomy" id="433720"/>
    <lineage>
        <taxon>Eukaryota</taxon>
        <taxon>Metazoa</taxon>
        <taxon>Spiralia</taxon>
        <taxon>Gnathifera</taxon>
        <taxon>Rotifera</taxon>
        <taxon>Eurotatoria</taxon>
        <taxon>Bdelloidea</taxon>
        <taxon>Adinetida</taxon>
        <taxon>Adinetidae</taxon>
        <taxon>Adineta</taxon>
    </lineage>
</organism>
<name>A0A820DQW1_9BILA</name>
<dbReference type="EMBL" id="CAJOBB010009863">
    <property type="protein sequence ID" value="CAF4235314.1"/>
    <property type="molecule type" value="Genomic_DNA"/>
</dbReference>
<evidence type="ECO:0000313" key="3">
    <source>
        <dbReference type="Proteomes" id="UP000663868"/>
    </source>
</evidence>
<dbReference type="Proteomes" id="UP000663868">
    <property type="component" value="Unassembled WGS sequence"/>
</dbReference>
<protein>
    <submittedName>
        <fullName evidence="2">Uncharacterized protein</fullName>
    </submittedName>
</protein>
<evidence type="ECO:0000313" key="2">
    <source>
        <dbReference type="EMBL" id="CAF4235314.1"/>
    </source>
</evidence>